<comment type="caution">
    <text evidence="1">The sequence shown here is derived from an EMBL/GenBank/DDBJ whole genome shotgun (WGS) entry which is preliminary data.</text>
</comment>
<gene>
    <name evidence="1" type="ORF">MHI_LOCUS187232</name>
</gene>
<keyword evidence="2" id="KW-1185">Reference proteome</keyword>
<proteinExistence type="predicted"/>
<sequence length="97" mass="11234">TQLALARKKFLSFEIQGEDQSFQTYMCRIEGVEFTTKTFFSPPCTTPSTNESSAKLYRTEVDGESEFQASVEYRRASFNELTLRRVTFAPERSRFHA</sequence>
<feature type="non-terminal residue" evidence="1">
    <location>
        <position position="1"/>
    </location>
</feature>
<reference evidence="1" key="1">
    <citation type="submission" date="2020-07" db="EMBL/GenBank/DDBJ databases">
        <authorList>
            <person name="Nazaruddin N."/>
        </authorList>
    </citation>
    <scope>NUCLEOTIDE SEQUENCE</scope>
</reference>
<dbReference type="EMBL" id="CAJDYZ010003776">
    <property type="protein sequence ID" value="CAD1470458.1"/>
    <property type="molecule type" value="Genomic_DNA"/>
</dbReference>
<dbReference type="Proteomes" id="UP000752696">
    <property type="component" value="Unassembled WGS sequence"/>
</dbReference>
<dbReference type="AlphaFoldDB" id="A0A6V7GWX0"/>
<name>A0A6V7GWX0_9HYME</name>
<organism evidence="1 2">
    <name type="scientific">Heterotrigona itama</name>
    <dbReference type="NCBI Taxonomy" id="395501"/>
    <lineage>
        <taxon>Eukaryota</taxon>
        <taxon>Metazoa</taxon>
        <taxon>Ecdysozoa</taxon>
        <taxon>Arthropoda</taxon>
        <taxon>Hexapoda</taxon>
        <taxon>Insecta</taxon>
        <taxon>Pterygota</taxon>
        <taxon>Neoptera</taxon>
        <taxon>Endopterygota</taxon>
        <taxon>Hymenoptera</taxon>
        <taxon>Apocrita</taxon>
        <taxon>Aculeata</taxon>
        <taxon>Apoidea</taxon>
        <taxon>Anthophila</taxon>
        <taxon>Apidae</taxon>
        <taxon>Heterotrigona</taxon>
    </lineage>
</organism>
<accession>A0A6V7GWX0</accession>
<protein>
    <submittedName>
        <fullName evidence="1">Uncharacterized protein</fullName>
    </submittedName>
</protein>
<feature type="non-terminal residue" evidence="1">
    <location>
        <position position="97"/>
    </location>
</feature>
<evidence type="ECO:0000313" key="1">
    <source>
        <dbReference type="EMBL" id="CAD1470458.1"/>
    </source>
</evidence>
<evidence type="ECO:0000313" key="2">
    <source>
        <dbReference type="Proteomes" id="UP000752696"/>
    </source>
</evidence>